<dbReference type="PANTHER" id="PTHR34322:SF2">
    <property type="entry name" value="TRANSPOSASE IS200-LIKE DOMAIN-CONTAINING PROTEIN"/>
    <property type="match status" value="1"/>
</dbReference>
<sequence length="216" mass="25223">MASRMQPLVNGEYYHAFNRGVAKQPVFLTIQDYSQAMLSLDYYQFANPPLKLSRYKRLSSIDKHTFKAKMSETNTKLVDVIAFVLMPNHWHLLLRQVTEGGISQFVGQFSNSYTRYFNTKHSRVGHIFQGTFKSVHVDSQEQLLHLSRYIHLNPYSSSIVKKEQLSEYPWSSLPNYLHGEKTILGLNQVKYKNFVYNHADYAQELERIKHLVIDDS</sequence>
<dbReference type="GO" id="GO:0004803">
    <property type="term" value="F:transposase activity"/>
    <property type="evidence" value="ECO:0007669"/>
    <property type="project" value="InterPro"/>
</dbReference>
<evidence type="ECO:0000313" key="2">
    <source>
        <dbReference type="EMBL" id="KKS90295.1"/>
    </source>
</evidence>
<proteinExistence type="predicted"/>
<dbReference type="Pfam" id="PF01797">
    <property type="entry name" value="Y1_Tnp"/>
    <property type="match status" value="1"/>
</dbReference>
<dbReference type="SMART" id="SM01321">
    <property type="entry name" value="Y1_Tnp"/>
    <property type="match status" value="1"/>
</dbReference>
<feature type="domain" description="Transposase IS200-like" evidence="1">
    <location>
        <begin position="9"/>
        <end position="153"/>
    </location>
</feature>
<dbReference type="Proteomes" id="UP000034669">
    <property type="component" value="Unassembled WGS sequence"/>
</dbReference>
<dbReference type="InterPro" id="IPR002686">
    <property type="entry name" value="Transposase_17"/>
</dbReference>
<dbReference type="Gene3D" id="3.30.70.1290">
    <property type="entry name" value="Transposase IS200-like"/>
    <property type="match status" value="1"/>
</dbReference>
<dbReference type="PANTHER" id="PTHR34322">
    <property type="entry name" value="TRANSPOSASE, Y1_TNP DOMAIN-CONTAINING"/>
    <property type="match status" value="1"/>
</dbReference>
<dbReference type="GO" id="GO:0003677">
    <property type="term" value="F:DNA binding"/>
    <property type="evidence" value="ECO:0007669"/>
    <property type="project" value="InterPro"/>
</dbReference>
<dbReference type="GO" id="GO:0006313">
    <property type="term" value="P:DNA transposition"/>
    <property type="evidence" value="ECO:0007669"/>
    <property type="project" value="InterPro"/>
</dbReference>
<organism evidence="2 3">
    <name type="scientific">Candidatus Woesebacteria bacterium GW2011_GWA1_43_12</name>
    <dbReference type="NCBI Taxonomy" id="1618557"/>
    <lineage>
        <taxon>Bacteria</taxon>
        <taxon>Candidatus Woeseibacteriota</taxon>
    </lineage>
</organism>
<accession>A0A0G1CX16</accession>
<dbReference type="AlphaFoldDB" id="A0A0G1CX16"/>
<reference evidence="2 3" key="1">
    <citation type="journal article" date="2015" name="Nature">
        <title>rRNA introns, odd ribosomes, and small enigmatic genomes across a large radiation of phyla.</title>
        <authorList>
            <person name="Brown C.T."/>
            <person name="Hug L.A."/>
            <person name="Thomas B.C."/>
            <person name="Sharon I."/>
            <person name="Castelle C.J."/>
            <person name="Singh A."/>
            <person name="Wilkins M.J."/>
            <person name="Williams K.H."/>
            <person name="Banfield J.F."/>
        </authorList>
    </citation>
    <scope>NUCLEOTIDE SEQUENCE [LARGE SCALE GENOMIC DNA]</scope>
</reference>
<comment type="caution">
    <text evidence="2">The sequence shown here is derived from an EMBL/GenBank/DDBJ whole genome shotgun (WGS) entry which is preliminary data.</text>
</comment>
<dbReference type="SUPFAM" id="SSF143422">
    <property type="entry name" value="Transposase IS200-like"/>
    <property type="match status" value="1"/>
</dbReference>
<name>A0A0G1CX16_9BACT</name>
<evidence type="ECO:0000259" key="1">
    <source>
        <dbReference type="SMART" id="SM01321"/>
    </source>
</evidence>
<protein>
    <recommendedName>
        <fullName evidence="1">Transposase IS200-like domain-containing protein</fullName>
    </recommendedName>
</protein>
<evidence type="ECO:0000313" key="3">
    <source>
        <dbReference type="Proteomes" id="UP000034669"/>
    </source>
</evidence>
<dbReference type="InterPro" id="IPR036515">
    <property type="entry name" value="Transposase_17_sf"/>
</dbReference>
<gene>
    <name evidence="2" type="ORF">UV66_C0005G0006</name>
</gene>
<dbReference type="EMBL" id="LCFI01000005">
    <property type="protein sequence ID" value="KKS90295.1"/>
    <property type="molecule type" value="Genomic_DNA"/>
</dbReference>